<protein>
    <recommendedName>
        <fullName evidence="3">Prepilin type IV endopeptidase peptidase domain-containing protein</fullName>
    </recommendedName>
</protein>
<dbReference type="Proteomes" id="UP000269019">
    <property type="component" value="Chromosome"/>
</dbReference>
<feature type="domain" description="Prepilin type IV endopeptidase peptidase" evidence="3">
    <location>
        <begin position="137"/>
        <end position="235"/>
    </location>
</feature>
<keyword evidence="5" id="KW-1185">Reference proteome</keyword>
<organism evidence="4 5">
    <name type="scientific">Corynebacterium choanae</name>
    <dbReference type="NCBI Taxonomy" id="1862358"/>
    <lineage>
        <taxon>Bacteria</taxon>
        <taxon>Bacillati</taxon>
        <taxon>Actinomycetota</taxon>
        <taxon>Actinomycetes</taxon>
        <taxon>Mycobacteriales</taxon>
        <taxon>Corynebacteriaceae</taxon>
        <taxon>Corynebacterium</taxon>
    </lineage>
</organism>
<gene>
    <name evidence="4" type="ORF">CCHOA_06380</name>
</gene>
<dbReference type="AlphaFoldDB" id="A0A3G6J6E8"/>
<evidence type="ECO:0000259" key="3">
    <source>
        <dbReference type="Pfam" id="PF01478"/>
    </source>
</evidence>
<dbReference type="KEGG" id="ccho:CCHOA_06380"/>
<evidence type="ECO:0000256" key="2">
    <source>
        <dbReference type="SAM" id="Phobius"/>
    </source>
</evidence>
<reference evidence="4 5" key="1">
    <citation type="submission" date="2018-11" db="EMBL/GenBank/DDBJ databases">
        <authorList>
            <person name="Kleinhagauer T."/>
            <person name="Glaeser S.P."/>
            <person name="Spergser J."/>
            <person name="Ruckert C."/>
            <person name="Kaempfer P."/>
            <person name="Busse H.-J."/>
        </authorList>
    </citation>
    <scope>NUCLEOTIDE SEQUENCE [LARGE SCALE GENOMIC DNA]</scope>
    <source>
        <strain evidence="4 5">200CH</strain>
    </source>
</reference>
<dbReference type="InterPro" id="IPR000045">
    <property type="entry name" value="Prepilin_IV_endopep_pep"/>
</dbReference>
<feature type="region of interest" description="Disordered" evidence="1">
    <location>
        <begin position="33"/>
        <end position="66"/>
    </location>
</feature>
<dbReference type="GO" id="GO:0004190">
    <property type="term" value="F:aspartic-type endopeptidase activity"/>
    <property type="evidence" value="ECO:0007669"/>
    <property type="project" value="InterPro"/>
</dbReference>
<dbReference type="Gene3D" id="1.20.120.1220">
    <property type="match status" value="1"/>
</dbReference>
<sequence length="262" mass="26741">MAEPTRSGWQSEPSVKREQLATRYSIDAAANSNAVAPAGCSASAGKTTTDPAARSSHPSDAAPGAISAIDDPRAAISRRQVLRHVGYQLLVAAAIVVQVATSTHPWCFQSADSVVEGVVLCTVSPAATMGRVGALAIVTWWLVGVARYDWVTGRIPDVEILPVGWAAGVLLLSSGHGAAVITGLGWWLAYLIIATICGGLGGGDIKLAGVLGMLLPDAGSVLLVLGIASVLHLLLLGKLRTVSAPHSPAMVAATGLVVFAGM</sequence>
<keyword evidence="2" id="KW-1133">Transmembrane helix</keyword>
<feature type="transmembrane region" description="Helical" evidence="2">
    <location>
        <begin position="184"/>
        <end position="202"/>
    </location>
</feature>
<accession>A0A3G6J6E8</accession>
<dbReference type="EMBL" id="CP033896">
    <property type="protein sequence ID" value="AZA13675.1"/>
    <property type="molecule type" value="Genomic_DNA"/>
</dbReference>
<feature type="transmembrane region" description="Helical" evidence="2">
    <location>
        <begin position="85"/>
        <end position="106"/>
    </location>
</feature>
<name>A0A3G6J6E8_9CORY</name>
<feature type="transmembrane region" description="Helical" evidence="2">
    <location>
        <begin position="242"/>
        <end position="261"/>
    </location>
</feature>
<keyword evidence="2" id="KW-0812">Transmembrane</keyword>
<feature type="transmembrane region" description="Helical" evidence="2">
    <location>
        <begin position="214"/>
        <end position="236"/>
    </location>
</feature>
<dbReference type="GO" id="GO:0016020">
    <property type="term" value="C:membrane"/>
    <property type="evidence" value="ECO:0007669"/>
    <property type="project" value="InterPro"/>
</dbReference>
<feature type="transmembrane region" description="Helical" evidence="2">
    <location>
        <begin position="160"/>
        <end position="178"/>
    </location>
</feature>
<dbReference type="Pfam" id="PF01478">
    <property type="entry name" value="Peptidase_A24"/>
    <property type="match status" value="1"/>
</dbReference>
<evidence type="ECO:0000256" key="1">
    <source>
        <dbReference type="SAM" id="MobiDB-lite"/>
    </source>
</evidence>
<keyword evidence="2" id="KW-0472">Membrane</keyword>
<evidence type="ECO:0000313" key="4">
    <source>
        <dbReference type="EMBL" id="AZA13675.1"/>
    </source>
</evidence>
<feature type="transmembrane region" description="Helical" evidence="2">
    <location>
        <begin position="126"/>
        <end position="148"/>
    </location>
</feature>
<proteinExistence type="predicted"/>
<evidence type="ECO:0000313" key="5">
    <source>
        <dbReference type="Proteomes" id="UP000269019"/>
    </source>
</evidence>